<feature type="binding site" evidence="9">
    <location>
        <position position="74"/>
    </location>
    <ligand>
        <name>ATP</name>
        <dbReference type="ChEBI" id="CHEBI:30616"/>
    </ligand>
</feature>
<dbReference type="PANTHER" id="PTHR47634">
    <property type="entry name" value="PROTEIN KINASE DOMAIN-CONTAINING PROTEIN-RELATED"/>
    <property type="match status" value="1"/>
</dbReference>
<comment type="catalytic activity">
    <reaction evidence="8">
        <text>L-seryl-[protein] + ATP = O-phospho-L-seryl-[protein] + ADP + H(+)</text>
        <dbReference type="Rhea" id="RHEA:17989"/>
        <dbReference type="Rhea" id="RHEA-COMP:9863"/>
        <dbReference type="Rhea" id="RHEA-COMP:11604"/>
        <dbReference type="ChEBI" id="CHEBI:15378"/>
        <dbReference type="ChEBI" id="CHEBI:29999"/>
        <dbReference type="ChEBI" id="CHEBI:30616"/>
        <dbReference type="ChEBI" id="CHEBI:83421"/>
        <dbReference type="ChEBI" id="CHEBI:456216"/>
        <dbReference type="EC" id="2.7.11.1"/>
    </reaction>
</comment>
<dbReference type="AlphaFoldDB" id="A0A1L9TLL5"/>
<dbReference type="InterPro" id="IPR051334">
    <property type="entry name" value="SRPK"/>
</dbReference>
<dbReference type="Proteomes" id="UP000184356">
    <property type="component" value="Unassembled WGS sequence"/>
</dbReference>
<dbReference type="PROSITE" id="PS00107">
    <property type="entry name" value="PROTEIN_KINASE_ATP"/>
    <property type="match status" value="1"/>
</dbReference>
<evidence type="ECO:0000256" key="7">
    <source>
        <dbReference type="ARBA" id="ARBA00047899"/>
    </source>
</evidence>
<dbReference type="Gene3D" id="3.30.200.20">
    <property type="entry name" value="Phosphorylase Kinase, domain 1"/>
    <property type="match status" value="1"/>
</dbReference>
<dbReference type="PANTHER" id="PTHR47634:SF9">
    <property type="entry name" value="PROTEIN KINASE DOMAIN-CONTAINING PROTEIN-RELATED"/>
    <property type="match status" value="1"/>
</dbReference>
<dbReference type="RefSeq" id="XP_040704077.1">
    <property type="nucleotide sequence ID" value="XM_040843806.1"/>
</dbReference>
<evidence type="ECO:0000256" key="3">
    <source>
        <dbReference type="ARBA" id="ARBA00022679"/>
    </source>
</evidence>
<dbReference type="GO" id="GO:0000245">
    <property type="term" value="P:spliceosomal complex assembly"/>
    <property type="evidence" value="ECO:0007669"/>
    <property type="project" value="TreeGrafter"/>
</dbReference>
<dbReference type="GO" id="GO:0004674">
    <property type="term" value="F:protein serine/threonine kinase activity"/>
    <property type="evidence" value="ECO:0007669"/>
    <property type="project" value="UniProtKB-KW"/>
</dbReference>
<keyword evidence="3" id="KW-0808">Transferase</keyword>
<keyword evidence="12" id="KW-1185">Reference proteome</keyword>
<dbReference type="GeneID" id="63759879"/>
<evidence type="ECO:0000259" key="10">
    <source>
        <dbReference type="PROSITE" id="PS50011"/>
    </source>
</evidence>
<evidence type="ECO:0000256" key="1">
    <source>
        <dbReference type="ARBA" id="ARBA00012513"/>
    </source>
</evidence>
<dbReference type="EC" id="2.7.11.1" evidence="1"/>
<organism evidence="11 12">
    <name type="scientific">Aspergillus sydowii CBS 593.65</name>
    <dbReference type="NCBI Taxonomy" id="1036612"/>
    <lineage>
        <taxon>Eukaryota</taxon>
        <taxon>Fungi</taxon>
        <taxon>Dikarya</taxon>
        <taxon>Ascomycota</taxon>
        <taxon>Pezizomycotina</taxon>
        <taxon>Eurotiomycetes</taxon>
        <taxon>Eurotiomycetidae</taxon>
        <taxon>Eurotiales</taxon>
        <taxon>Aspergillaceae</taxon>
        <taxon>Aspergillus</taxon>
        <taxon>Aspergillus subgen. Nidulantes</taxon>
    </lineage>
</organism>
<protein>
    <recommendedName>
        <fullName evidence="1">non-specific serine/threonine protein kinase</fullName>
        <ecNumber evidence="1">2.7.11.1</ecNumber>
    </recommendedName>
</protein>
<evidence type="ECO:0000256" key="8">
    <source>
        <dbReference type="ARBA" id="ARBA00048679"/>
    </source>
</evidence>
<dbReference type="GO" id="GO:0050684">
    <property type="term" value="P:regulation of mRNA processing"/>
    <property type="evidence" value="ECO:0007669"/>
    <property type="project" value="TreeGrafter"/>
</dbReference>
<dbReference type="PROSITE" id="PS50011">
    <property type="entry name" value="PROTEIN_KINASE_DOM"/>
    <property type="match status" value="1"/>
</dbReference>
<evidence type="ECO:0000313" key="12">
    <source>
        <dbReference type="Proteomes" id="UP000184356"/>
    </source>
</evidence>
<reference evidence="12" key="1">
    <citation type="journal article" date="2017" name="Genome Biol.">
        <title>Comparative genomics reveals high biological diversity and specific adaptations in the industrially and medically important fungal genus Aspergillus.</title>
        <authorList>
            <person name="de Vries R.P."/>
            <person name="Riley R."/>
            <person name="Wiebenga A."/>
            <person name="Aguilar-Osorio G."/>
            <person name="Amillis S."/>
            <person name="Uchima C.A."/>
            <person name="Anderluh G."/>
            <person name="Asadollahi M."/>
            <person name="Askin M."/>
            <person name="Barry K."/>
            <person name="Battaglia E."/>
            <person name="Bayram O."/>
            <person name="Benocci T."/>
            <person name="Braus-Stromeyer S.A."/>
            <person name="Caldana C."/>
            <person name="Canovas D."/>
            <person name="Cerqueira G.C."/>
            <person name="Chen F."/>
            <person name="Chen W."/>
            <person name="Choi C."/>
            <person name="Clum A."/>
            <person name="Dos Santos R.A."/>
            <person name="Damasio A.R."/>
            <person name="Diallinas G."/>
            <person name="Emri T."/>
            <person name="Fekete E."/>
            <person name="Flipphi M."/>
            <person name="Freyberg S."/>
            <person name="Gallo A."/>
            <person name="Gournas C."/>
            <person name="Habgood R."/>
            <person name="Hainaut M."/>
            <person name="Harispe M.L."/>
            <person name="Henrissat B."/>
            <person name="Hilden K.S."/>
            <person name="Hope R."/>
            <person name="Hossain A."/>
            <person name="Karabika E."/>
            <person name="Karaffa L."/>
            <person name="Karanyi Z."/>
            <person name="Krasevec N."/>
            <person name="Kuo A."/>
            <person name="Kusch H."/>
            <person name="LaButti K."/>
            <person name="Lagendijk E.L."/>
            <person name="Lapidus A."/>
            <person name="Levasseur A."/>
            <person name="Lindquist E."/>
            <person name="Lipzen A."/>
            <person name="Logrieco A.F."/>
            <person name="MacCabe A."/>
            <person name="Maekelae M.R."/>
            <person name="Malavazi I."/>
            <person name="Melin P."/>
            <person name="Meyer V."/>
            <person name="Mielnichuk N."/>
            <person name="Miskei M."/>
            <person name="Molnar A.P."/>
            <person name="Mule G."/>
            <person name="Ngan C.Y."/>
            <person name="Orejas M."/>
            <person name="Orosz E."/>
            <person name="Ouedraogo J.P."/>
            <person name="Overkamp K.M."/>
            <person name="Park H.-S."/>
            <person name="Perrone G."/>
            <person name="Piumi F."/>
            <person name="Punt P.J."/>
            <person name="Ram A.F."/>
            <person name="Ramon A."/>
            <person name="Rauscher S."/>
            <person name="Record E."/>
            <person name="Riano-Pachon D.M."/>
            <person name="Robert V."/>
            <person name="Roehrig J."/>
            <person name="Ruller R."/>
            <person name="Salamov A."/>
            <person name="Salih N.S."/>
            <person name="Samson R.A."/>
            <person name="Sandor E."/>
            <person name="Sanguinetti M."/>
            <person name="Schuetze T."/>
            <person name="Sepcic K."/>
            <person name="Shelest E."/>
            <person name="Sherlock G."/>
            <person name="Sophianopoulou V."/>
            <person name="Squina F.M."/>
            <person name="Sun H."/>
            <person name="Susca A."/>
            <person name="Todd R.B."/>
            <person name="Tsang A."/>
            <person name="Unkles S.E."/>
            <person name="van de Wiele N."/>
            <person name="van Rossen-Uffink D."/>
            <person name="Oliveira J.V."/>
            <person name="Vesth T.C."/>
            <person name="Visser J."/>
            <person name="Yu J.-H."/>
            <person name="Zhou M."/>
            <person name="Andersen M.R."/>
            <person name="Archer D.B."/>
            <person name="Baker S.E."/>
            <person name="Benoit I."/>
            <person name="Brakhage A.A."/>
            <person name="Braus G.H."/>
            <person name="Fischer R."/>
            <person name="Frisvad J.C."/>
            <person name="Goldman G.H."/>
            <person name="Houbraken J."/>
            <person name="Oakley B."/>
            <person name="Pocsi I."/>
            <person name="Scazzocchio C."/>
            <person name="Seiboth B."/>
            <person name="vanKuyk P.A."/>
            <person name="Wortman J."/>
            <person name="Dyer P.S."/>
            <person name="Grigoriev I.V."/>
        </authorList>
    </citation>
    <scope>NUCLEOTIDE SEQUENCE [LARGE SCALE GENOMIC DNA]</scope>
    <source>
        <strain evidence="12">CBS 593.65</strain>
    </source>
</reference>
<dbReference type="InterPro" id="IPR011009">
    <property type="entry name" value="Kinase-like_dom_sf"/>
</dbReference>
<dbReference type="GO" id="GO:0005524">
    <property type="term" value="F:ATP binding"/>
    <property type="evidence" value="ECO:0007669"/>
    <property type="project" value="UniProtKB-UniRule"/>
</dbReference>
<gene>
    <name evidence="11" type="ORF">ASPSYDRAFT_201658</name>
</gene>
<evidence type="ECO:0000313" key="11">
    <source>
        <dbReference type="EMBL" id="OJJ60271.1"/>
    </source>
</evidence>
<dbReference type="Gene3D" id="1.10.510.10">
    <property type="entry name" value="Transferase(Phosphotransferase) domain 1"/>
    <property type="match status" value="1"/>
</dbReference>
<evidence type="ECO:0000256" key="9">
    <source>
        <dbReference type="PROSITE-ProRule" id="PRU10141"/>
    </source>
</evidence>
<dbReference type="InterPro" id="IPR000719">
    <property type="entry name" value="Prot_kinase_dom"/>
</dbReference>
<keyword evidence="5" id="KW-0418">Kinase</keyword>
<keyword evidence="4 9" id="KW-0547">Nucleotide-binding</keyword>
<name>A0A1L9TLL5_9EURO</name>
<evidence type="ECO:0000256" key="4">
    <source>
        <dbReference type="ARBA" id="ARBA00022741"/>
    </source>
</evidence>
<accession>A0A1L9TLL5</accession>
<proteinExistence type="predicted"/>
<evidence type="ECO:0000256" key="6">
    <source>
        <dbReference type="ARBA" id="ARBA00022840"/>
    </source>
</evidence>
<keyword evidence="2" id="KW-0723">Serine/threonine-protein kinase</keyword>
<dbReference type="InterPro" id="IPR017441">
    <property type="entry name" value="Protein_kinase_ATP_BS"/>
</dbReference>
<feature type="domain" description="Protein kinase" evidence="10">
    <location>
        <begin position="41"/>
        <end position="397"/>
    </location>
</feature>
<dbReference type="SUPFAM" id="SSF56112">
    <property type="entry name" value="Protein kinase-like (PK-like)"/>
    <property type="match status" value="1"/>
</dbReference>
<sequence>MAGLSVYKKHNLLYTQERIESYTAGGYHPVFLGDTFNGDRYKVYHKLGWGGFSTVWLANDTRRVRVPHVSTIMKADYCSASRELHNLQLLTARSSQENAISQHIAPVLDSFIHDGPNGAHQCLIFDLLGPSLGNIIGCYRYEEGETLEPDVIWRISEQLLKGLTDLYDAGIVHGGCIDINVGNIAFQCTDLTNASTEKILKVLGEPKCEELTRLDGKPLDAGLPKHIVEAAGWKKWFDEDEEDVRIIDFGQAFSHGEEPKKLAQPKKLRTPETFFSGRFDHKVDSWAAGCVINCMVFGAYPFGCPGDDAILVGEMIGFVDELPEKWQQKWYEMRQDSQYRTALYKLEGVQKAELEKRFKEHVADGNLALLLPVIQGLMRLDPSERLSASEALDLLRLKKAAIADLQV</sequence>
<dbReference type="VEuPathDB" id="FungiDB:ASPSYDRAFT_201658"/>
<evidence type="ECO:0000256" key="2">
    <source>
        <dbReference type="ARBA" id="ARBA00022527"/>
    </source>
</evidence>
<keyword evidence="6 9" id="KW-0067">ATP-binding</keyword>
<dbReference type="OrthoDB" id="5979581at2759"/>
<dbReference type="EMBL" id="KV878585">
    <property type="protein sequence ID" value="OJJ60271.1"/>
    <property type="molecule type" value="Genomic_DNA"/>
</dbReference>
<dbReference type="STRING" id="1036612.A0A1L9TLL5"/>
<dbReference type="SMART" id="SM00220">
    <property type="entry name" value="S_TKc"/>
    <property type="match status" value="1"/>
</dbReference>
<evidence type="ECO:0000256" key="5">
    <source>
        <dbReference type="ARBA" id="ARBA00022777"/>
    </source>
</evidence>
<dbReference type="Pfam" id="PF00069">
    <property type="entry name" value="Pkinase"/>
    <property type="match status" value="1"/>
</dbReference>
<comment type="catalytic activity">
    <reaction evidence="7">
        <text>L-threonyl-[protein] + ATP = O-phospho-L-threonyl-[protein] + ADP + H(+)</text>
        <dbReference type="Rhea" id="RHEA:46608"/>
        <dbReference type="Rhea" id="RHEA-COMP:11060"/>
        <dbReference type="Rhea" id="RHEA-COMP:11605"/>
        <dbReference type="ChEBI" id="CHEBI:15378"/>
        <dbReference type="ChEBI" id="CHEBI:30013"/>
        <dbReference type="ChEBI" id="CHEBI:30616"/>
        <dbReference type="ChEBI" id="CHEBI:61977"/>
        <dbReference type="ChEBI" id="CHEBI:456216"/>
        <dbReference type="EC" id="2.7.11.1"/>
    </reaction>
</comment>